<feature type="binding site" evidence="11">
    <location>
        <position position="131"/>
    </location>
    <ligand>
        <name>Mg(2+)</name>
        <dbReference type="ChEBI" id="CHEBI:18420"/>
    </ligand>
</feature>
<comment type="pathway">
    <text evidence="11">Amino-acid biosynthesis; L-histidine biosynthesis; L-histidine from 5-phospho-alpha-D-ribose 1-diphosphate: step 8/9.</text>
</comment>
<name>A0ABQ6DYH7_9GAMM</name>
<dbReference type="Pfam" id="PF08645">
    <property type="entry name" value="PNK3P"/>
    <property type="match status" value="1"/>
</dbReference>
<dbReference type="HAMAP" id="MF_00076">
    <property type="entry name" value="HisB"/>
    <property type="match status" value="1"/>
</dbReference>
<keyword evidence="3 11" id="KW-0963">Cytoplasm</keyword>
<dbReference type="RefSeq" id="WP_284203163.1">
    <property type="nucleotide sequence ID" value="NZ_BSPQ01000002.1"/>
</dbReference>
<comment type="cofactor">
    <cofactor evidence="1 11">
        <name>Mg(2+)</name>
        <dbReference type="ChEBI" id="CHEBI:18420"/>
    </cofactor>
</comment>
<dbReference type="InterPro" id="IPR036412">
    <property type="entry name" value="HAD-like_sf"/>
</dbReference>
<evidence type="ECO:0000256" key="4">
    <source>
        <dbReference type="ARBA" id="ARBA00022605"/>
    </source>
</evidence>
<feature type="active site" description="Nucleophile" evidence="11">
    <location>
        <position position="10"/>
    </location>
</feature>
<evidence type="ECO:0000313" key="13">
    <source>
        <dbReference type="Proteomes" id="UP001157353"/>
    </source>
</evidence>
<evidence type="ECO:0000256" key="8">
    <source>
        <dbReference type="ARBA" id="ARBA00023102"/>
    </source>
</evidence>
<feature type="binding site" evidence="11">
    <location>
        <position position="104"/>
    </location>
    <ligand>
        <name>Zn(2+)</name>
        <dbReference type="ChEBI" id="CHEBI:29105"/>
    </ligand>
</feature>
<dbReference type="PROSITE" id="PS00954">
    <property type="entry name" value="IGP_DEHYDRATASE_1"/>
    <property type="match status" value="1"/>
</dbReference>
<dbReference type="InterPro" id="IPR023214">
    <property type="entry name" value="HAD_sf"/>
</dbReference>
<dbReference type="NCBIfam" id="TIGR01662">
    <property type="entry name" value="HAD-SF-IIIA"/>
    <property type="match status" value="1"/>
</dbReference>
<dbReference type="InterPro" id="IPR020568">
    <property type="entry name" value="Ribosomal_Su5_D2-typ_SF"/>
</dbReference>
<sequence>MSQQKFLFIDRDGTLIDEPISDKQVDSLEKLVFEPYVIPSLLALQDAGYILVIVSNQDGLGTDSYPQSDFDIPQNKMMEIFASQGVNFEATLLCQHFPEDNCSCRKPHLGMVKEYLQSGRIDHANSYVIGDRHTDIGLADNMAITGILYNKETLGWKQIVKQLTAKKGRTAAVTRTTKETDINVFVDLDTTGENNIDTGMGFFDHMLDQIATHGGFQMNVNVKGDLHIDDHHSVEDTALALGEALNIALGDKRGIGRFGFVLPMDETKASCTLDLSGRPFLKFKANFPRELVGTMSTEMVEHFFYSLAQAMRATLHLEVENGNAHHMVEGLFKTFGRTLRQSVTIIGTDLPSSKGVL</sequence>
<evidence type="ECO:0000256" key="3">
    <source>
        <dbReference type="ARBA" id="ARBA00022490"/>
    </source>
</evidence>
<dbReference type="Proteomes" id="UP001157353">
    <property type="component" value="Unassembled WGS sequence"/>
</dbReference>
<dbReference type="NCBIfam" id="NF003937">
    <property type="entry name" value="PRK05446.1"/>
    <property type="match status" value="1"/>
</dbReference>
<evidence type="ECO:0000256" key="2">
    <source>
        <dbReference type="ARBA" id="ARBA00005047"/>
    </source>
</evidence>
<feature type="binding site" evidence="11">
    <location>
        <position position="10"/>
    </location>
    <ligand>
        <name>Mg(2+)</name>
        <dbReference type="ChEBI" id="CHEBI:18420"/>
    </ligand>
</feature>
<gene>
    <name evidence="11 12" type="primary">hisB</name>
    <name evidence="12" type="ORF">GCM10007916_11060</name>
</gene>
<accession>A0ABQ6DYH7</accession>
<dbReference type="CDD" id="cd07503">
    <property type="entry name" value="HAD_HisB-N"/>
    <property type="match status" value="1"/>
</dbReference>
<keyword evidence="13" id="KW-1185">Reference proteome</keyword>
<dbReference type="InterPro" id="IPR000807">
    <property type="entry name" value="ImidazoleglycerolP_deHydtase"/>
</dbReference>
<dbReference type="InterPro" id="IPR006549">
    <property type="entry name" value="HAD-SF_hydro_IIIA"/>
</dbReference>
<evidence type="ECO:0000256" key="7">
    <source>
        <dbReference type="ARBA" id="ARBA00022842"/>
    </source>
</evidence>
<keyword evidence="9 11" id="KW-0456">Lyase</keyword>
<dbReference type="InterPro" id="IPR020566">
    <property type="entry name" value="His_synth_bifunc_HisB"/>
</dbReference>
<dbReference type="PANTHER" id="PTHR23133">
    <property type="entry name" value="IMIDAZOLEGLYCEROL-PHOSPHATE DEHYDRATASE HIS7"/>
    <property type="match status" value="1"/>
</dbReference>
<dbReference type="EMBL" id="BSPQ01000002">
    <property type="protein sequence ID" value="GLS90039.1"/>
    <property type="molecule type" value="Genomic_DNA"/>
</dbReference>
<evidence type="ECO:0000256" key="11">
    <source>
        <dbReference type="HAMAP-Rule" id="MF_01022"/>
    </source>
</evidence>
<dbReference type="NCBIfam" id="TIGR01656">
    <property type="entry name" value="Histidinol-ppas"/>
    <property type="match status" value="1"/>
</dbReference>
<dbReference type="NCBIfam" id="NF002111">
    <property type="entry name" value="PRK00951.2-1"/>
    <property type="match status" value="1"/>
</dbReference>
<dbReference type="Gene3D" id="3.40.50.1000">
    <property type="entry name" value="HAD superfamily/HAD-like"/>
    <property type="match status" value="1"/>
</dbReference>
<reference evidence="13" key="1">
    <citation type="journal article" date="2019" name="Int. J. Syst. Evol. Microbiol.">
        <title>The Global Catalogue of Microorganisms (GCM) 10K type strain sequencing project: providing services to taxonomists for standard genome sequencing and annotation.</title>
        <authorList>
            <consortium name="The Broad Institute Genomics Platform"/>
            <consortium name="The Broad Institute Genome Sequencing Center for Infectious Disease"/>
            <person name="Wu L."/>
            <person name="Ma J."/>
        </authorList>
    </citation>
    <scope>NUCLEOTIDE SEQUENCE [LARGE SCALE GENOMIC DNA]</scope>
    <source>
        <strain evidence="13">NBRC 103166</strain>
    </source>
</reference>
<keyword evidence="8 11" id="KW-0368">Histidine biosynthesis</keyword>
<dbReference type="SUPFAM" id="SSF54211">
    <property type="entry name" value="Ribosomal protein S5 domain 2-like"/>
    <property type="match status" value="2"/>
</dbReference>
<evidence type="ECO:0000256" key="9">
    <source>
        <dbReference type="ARBA" id="ARBA00023239"/>
    </source>
</evidence>
<dbReference type="HAMAP" id="MF_01022">
    <property type="entry name" value="Bifunc_HisB"/>
    <property type="match status" value="1"/>
</dbReference>
<evidence type="ECO:0000313" key="12">
    <source>
        <dbReference type="EMBL" id="GLS90039.1"/>
    </source>
</evidence>
<dbReference type="EC" id="3.1.3.15" evidence="11"/>
<dbReference type="InterPro" id="IPR005954">
    <property type="entry name" value="HisB_N"/>
</dbReference>
<keyword evidence="10 11" id="KW-0511">Multifunctional enzyme</keyword>
<feature type="region of interest" description="Histidinol-phosphatase" evidence="11">
    <location>
        <begin position="1"/>
        <end position="168"/>
    </location>
</feature>
<dbReference type="PANTHER" id="PTHR23133:SF2">
    <property type="entry name" value="IMIDAZOLEGLYCEROL-PHOSPHATE DEHYDRATASE"/>
    <property type="match status" value="1"/>
</dbReference>
<feature type="binding site" evidence="11">
    <location>
        <position position="12"/>
    </location>
    <ligand>
        <name>Mg(2+)</name>
        <dbReference type="ChEBI" id="CHEBI:18420"/>
    </ligand>
</feature>
<dbReference type="InterPro" id="IPR006543">
    <property type="entry name" value="Histidinol-phos"/>
</dbReference>
<dbReference type="Pfam" id="PF00475">
    <property type="entry name" value="IGPD"/>
    <property type="match status" value="1"/>
</dbReference>
<dbReference type="CDD" id="cd07914">
    <property type="entry name" value="IGPD"/>
    <property type="match status" value="1"/>
</dbReference>
<feature type="active site" description="Proton donor" evidence="11">
    <location>
        <position position="12"/>
    </location>
</feature>
<feature type="binding site" evidence="11">
    <location>
        <position position="96"/>
    </location>
    <ligand>
        <name>Zn(2+)</name>
        <dbReference type="ChEBI" id="CHEBI:29105"/>
    </ligand>
</feature>
<evidence type="ECO:0000256" key="10">
    <source>
        <dbReference type="ARBA" id="ARBA00023268"/>
    </source>
</evidence>
<keyword evidence="5 11" id="KW-0479">Metal-binding</keyword>
<comment type="subcellular location">
    <subcellularLocation>
        <location evidence="11">Cytoplasm</location>
    </subcellularLocation>
</comment>
<dbReference type="EC" id="4.2.1.19" evidence="11"/>
<proteinExistence type="inferred from homology"/>
<comment type="cofactor">
    <cofactor evidence="11">
        <name>Zn(2+)</name>
        <dbReference type="ChEBI" id="CHEBI:29105"/>
    </cofactor>
</comment>
<evidence type="ECO:0000256" key="1">
    <source>
        <dbReference type="ARBA" id="ARBA00001946"/>
    </source>
</evidence>
<comment type="caution">
    <text evidence="12">The sequence shown here is derived from an EMBL/GenBank/DDBJ whole genome shotgun (WGS) entry which is preliminary data.</text>
</comment>
<dbReference type="Gene3D" id="3.30.230.40">
    <property type="entry name" value="Imidazole glycerol phosphate dehydratase, domain 1"/>
    <property type="match status" value="2"/>
</dbReference>
<dbReference type="InterPro" id="IPR013954">
    <property type="entry name" value="PNK3P"/>
</dbReference>
<protein>
    <recommendedName>
        <fullName evidence="11">Histidine biosynthesis bifunctional protein HisB</fullName>
    </recommendedName>
    <domain>
        <recommendedName>
            <fullName evidence="11">Histidinol-phosphatase</fullName>
            <ecNumber evidence="11">3.1.3.15</ecNumber>
        </recommendedName>
    </domain>
    <domain>
        <recommendedName>
            <fullName evidence="11">Imidazoleglycerol-phosphate dehydratase</fullName>
            <shortName evidence="11">IGPD</shortName>
            <ecNumber evidence="11">4.2.1.19</ecNumber>
        </recommendedName>
    </domain>
</protein>
<evidence type="ECO:0000256" key="6">
    <source>
        <dbReference type="ARBA" id="ARBA00022801"/>
    </source>
</evidence>
<dbReference type="InterPro" id="IPR020565">
    <property type="entry name" value="ImidazoleglycerP_deHydtase_CS"/>
</dbReference>
<dbReference type="NCBIfam" id="TIGR01261">
    <property type="entry name" value="hisB_Nterm"/>
    <property type="match status" value="1"/>
</dbReference>
<comment type="pathway">
    <text evidence="2 11">Amino-acid biosynthesis; L-histidine biosynthesis; L-histidine from 5-phospho-alpha-D-ribose 1-diphosphate: step 6/9.</text>
</comment>
<comment type="similarity">
    <text evidence="11">In the C-terminal section; belongs to the imidazoleglycerol-phosphate dehydratase family.</text>
</comment>
<evidence type="ECO:0000256" key="5">
    <source>
        <dbReference type="ARBA" id="ARBA00022723"/>
    </source>
</evidence>
<dbReference type="SUPFAM" id="SSF56784">
    <property type="entry name" value="HAD-like"/>
    <property type="match status" value="1"/>
</dbReference>
<dbReference type="InterPro" id="IPR038494">
    <property type="entry name" value="IGPD_sf"/>
</dbReference>
<keyword evidence="7 11" id="KW-0460">Magnesium</keyword>
<feature type="region of interest" description="Imidazoleglycerol-phosphate dehydratase" evidence="11">
    <location>
        <begin position="169"/>
        <end position="357"/>
    </location>
</feature>
<keyword evidence="4 11" id="KW-0028">Amino-acid biosynthesis</keyword>
<keyword evidence="11" id="KW-0862">Zinc</keyword>
<feature type="binding site" evidence="11">
    <location>
        <position position="102"/>
    </location>
    <ligand>
        <name>Zn(2+)</name>
        <dbReference type="ChEBI" id="CHEBI:29105"/>
    </ligand>
</feature>
<comment type="catalytic activity">
    <reaction evidence="11">
        <text>D-erythro-1-(imidazol-4-yl)glycerol 3-phosphate = 3-(imidazol-4-yl)-2-oxopropyl phosphate + H2O</text>
        <dbReference type="Rhea" id="RHEA:11040"/>
        <dbReference type="ChEBI" id="CHEBI:15377"/>
        <dbReference type="ChEBI" id="CHEBI:57766"/>
        <dbReference type="ChEBI" id="CHEBI:58278"/>
        <dbReference type="EC" id="4.2.1.19"/>
    </reaction>
</comment>
<keyword evidence="6 11" id="KW-0378">Hydrolase</keyword>
<feature type="binding site" evidence="11">
    <location>
        <position position="94"/>
    </location>
    <ligand>
        <name>Zn(2+)</name>
        <dbReference type="ChEBI" id="CHEBI:29105"/>
    </ligand>
</feature>
<comment type="catalytic activity">
    <reaction evidence="11">
        <text>L-histidinol phosphate + H2O = L-histidinol + phosphate</text>
        <dbReference type="Rhea" id="RHEA:14465"/>
        <dbReference type="ChEBI" id="CHEBI:15377"/>
        <dbReference type="ChEBI" id="CHEBI:43474"/>
        <dbReference type="ChEBI" id="CHEBI:57699"/>
        <dbReference type="ChEBI" id="CHEBI:57980"/>
        <dbReference type="EC" id="3.1.3.15"/>
    </reaction>
</comment>
<comment type="similarity">
    <text evidence="11">In the N-terminal section; belongs to the histidinol-phosphatase family.</text>
</comment>
<organism evidence="12 13">
    <name type="scientific">Psychromonas marina</name>
    <dbReference type="NCBI Taxonomy" id="88364"/>
    <lineage>
        <taxon>Bacteria</taxon>
        <taxon>Pseudomonadati</taxon>
        <taxon>Pseudomonadota</taxon>
        <taxon>Gammaproteobacteria</taxon>
        <taxon>Alteromonadales</taxon>
        <taxon>Psychromonadaceae</taxon>
        <taxon>Psychromonas</taxon>
    </lineage>
</organism>